<proteinExistence type="inferred from homology"/>
<evidence type="ECO:0000256" key="2">
    <source>
        <dbReference type="ARBA" id="ARBA00023235"/>
    </source>
</evidence>
<keyword evidence="4" id="KW-1185">Reference proteome</keyword>
<comment type="caution">
    <text evidence="3">The sequence shown here is derived from an EMBL/GenBank/DDBJ whole genome shotgun (WGS) entry which is preliminary data.</text>
</comment>
<dbReference type="EMBL" id="JACGWZ010000006">
    <property type="protein sequence ID" value="MBA8826815.1"/>
    <property type="molecule type" value="Genomic_DNA"/>
</dbReference>
<dbReference type="InterPro" id="IPR007400">
    <property type="entry name" value="PrpF-like"/>
</dbReference>
<evidence type="ECO:0000313" key="4">
    <source>
        <dbReference type="Proteomes" id="UP000569329"/>
    </source>
</evidence>
<evidence type="ECO:0000313" key="3">
    <source>
        <dbReference type="EMBL" id="MBA8826815.1"/>
    </source>
</evidence>
<dbReference type="GO" id="GO:0016853">
    <property type="term" value="F:isomerase activity"/>
    <property type="evidence" value="ECO:0007669"/>
    <property type="project" value="UniProtKB-KW"/>
</dbReference>
<reference evidence="3 4" key="1">
    <citation type="submission" date="2020-07" db="EMBL/GenBank/DDBJ databases">
        <title>Sequencing the genomes of 1000 actinobacteria strains.</title>
        <authorList>
            <person name="Klenk H.-P."/>
        </authorList>
    </citation>
    <scope>NUCLEOTIDE SEQUENCE [LARGE SCALE GENOMIC DNA]</scope>
    <source>
        <strain evidence="3 4">DSM 45975</strain>
    </source>
</reference>
<organism evidence="3 4">
    <name type="scientific">Halosaccharopolyspora lacisalsi</name>
    <dbReference type="NCBI Taxonomy" id="1000566"/>
    <lineage>
        <taxon>Bacteria</taxon>
        <taxon>Bacillati</taxon>
        <taxon>Actinomycetota</taxon>
        <taxon>Actinomycetes</taxon>
        <taxon>Pseudonocardiales</taxon>
        <taxon>Pseudonocardiaceae</taxon>
        <taxon>Halosaccharopolyspora</taxon>
    </lineage>
</organism>
<name>A0A839E4R4_9PSEU</name>
<dbReference type="Proteomes" id="UP000569329">
    <property type="component" value="Unassembled WGS sequence"/>
</dbReference>
<sequence>MFVPATLVRGGTSKCWLFDSRDVPATREKLADMLVAVYDAEDPSQVDGVGGATPTTSKAAVAGPSDVAGVDVDYLFAQVGIGVRRVEWASNCGNCATAIALWAVARGVVRPDGDRTPVVLRNINTGTVLEADVDTTGDEIHWFGDHTVPGTRSGGVGVGLTFIDPIGATTGKVTPTGHNIDMLDLEGTAVPATLVDAGAPVALADGRALGATGTETLADVEALVEPLRRIRRQAASHMGLGDSGVPPADSVPKVGIVGPPTDYTTELAEPVAASDYDVAVRMLSMTAPHPAIGLTSAVAVAVAHLLEGSLIHTASTTAGTPVLRIGTPSGVVTVRCEDVNPAGPRRVTVARAARVLADAQILVPNLLAKPA</sequence>
<dbReference type="SUPFAM" id="SSF54506">
    <property type="entry name" value="Diaminopimelate epimerase-like"/>
    <property type="match status" value="2"/>
</dbReference>
<dbReference type="RefSeq" id="WP_182546003.1">
    <property type="nucleotide sequence ID" value="NZ_JACGWZ010000006.1"/>
</dbReference>
<gene>
    <name evidence="3" type="ORF">FHX42_004194</name>
</gene>
<keyword evidence="2" id="KW-0413">Isomerase</keyword>
<dbReference type="PANTHER" id="PTHR43709">
    <property type="entry name" value="ACONITATE ISOMERASE-RELATED"/>
    <property type="match status" value="1"/>
</dbReference>
<dbReference type="Gene3D" id="3.10.310.10">
    <property type="entry name" value="Diaminopimelate Epimerase, Chain A, domain 1"/>
    <property type="match status" value="2"/>
</dbReference>
<evidence type="ECO:0000256" key="1">
    <source>
        <dbReference type="ARBA" id="ARBA00007673"/>
    </source>
</evidence>
<dbReference type="Pfam" id="PF04303">
    <property type="entry name" value="PrpF"/>
    <property type="match status" value="1"/>
</dbReference>
<comment type="similarity">
    <text evidence="1">Belongs to the PrpF family.</text>
</comment>
<evidence type="ECO:0008006" key="5">
    <source>
        <dbReference type="Google" id="ProtNLM"/>
    </source>
</evidence>
<protein>
    <recommendedName>
        <fullName evidence="5">PrpF, AcnD-accessory</fullName>
    </recommendedName>
</protein>
<dbReference type="PANTHER" id="PTHR43709:SF2">
    <property type="entry name" value="DUF453 DOMAIN PROTEIN (AFU_ORTHOLOGUE AFUA_6G00360)"/>
    <property type="match status" value="1"/>
</dbReference>
<accession>A0A839E4R4</accession>
<dbReference type="AlphaFoldDB" id="A0A839E4R4"/>